<dbReference type="AlphaFoldDB" id="A0A255Z304"/>
<dbReference type="EMBL" id="NOXU01000026">
    <property type="protein sequence ID" value="OYQ35304.1"/>
    <property type="molecule type" value="Genomic_DNA"/>
</dbReference>
<protein>
    <recommendedName>
        <fullName evidence="3">DUF1150 domain-containing protein</fullName>
    </recommendedName>
</protein>
<evidence type="ECO:0000313" key="2">
    <source>
        <dbReference type="Proteomes" id="UP000216998"/>
    </source>
</evidence>
<proteinExistence type="predicted"/>
<organism evidence="1 2">
    <name type="scientific">Niveispirillum lacus</name>
    <dbReference type="NCBI Taxonomy" id="1981099"/>
    <lineage>
        <taxon>Bacteria</taxon>
        <taxon>Pseudomonadati</taxon>
        <taxon>Pseudomonadota</taxon>
        <taxon>Alphaproteobacteria</taxon>
        <taxon>Rhodospirillales</taxon>
        <taxon>Azospirillaceae</taxon>
        <taxon>Niveispirillum</taxon>
    </lineage>
</organism>
<dbReference type="RefSeq" id="WP_094455767.1">
    <property type="nucleotide sequence ID" value="NZ_NOXU01000026.1"/>
</dbReference>
<comment type="caution">
    <text evidence="1">The sequence shown here is derived from an EMBL/GenBank/DDBJ whole genome shotgun (WGS) entry which is preliminary data.</text>
</comment>
<evidence type="ECO:0008006" key="3">
    <source>
        <dbReference type="Google" id="ProtNLM"/>
    </source>
</evidence>
<dbReference type="Proteomes" id="UP000216998">
    <property type="component" value="Unassembled WGS sequence"/>
</dbReference>
<dbReference type="OrthoDB" id="8449790at2"/>
<accession>A0A255Z304</accession>
<keyword evidence="2" id="KW-1185">Reference proteome</keyword>
<sequence length="72" mass="8035">MNPTIQYLRRLSPKDFAAFGVNDLAYVKPTQTEGKPAYAIHAADGTMLTVVERQDVAFATVRQHDMEPLSLQ</sequence>
<evidence type="ECO:0000313" key="1">
    <source>
        <dbReference type="EMBL" id="OYQ35304.1"/>
    </source>
</evidence>
<reference evidence="1 2" key="1">
    <citation type="submission" date="2017-07" db="EMBL/GenBank/DDBJ databases">
        <title>Niveispirillum cyanobacteriorum sp. nov., isolated from cyanobacterial aggregates in a eutrophic lake.</title>
        <authorList>
            <person name="Cai H."/>
        </authorList>
    </citation>
    <scope>NUCLEOTIDE SEQUENCE [LARGE SCALE GENOMIC DNA]</scope>
    <source>
        <strain evidence="2">TH1-14</strain>
    </source>
</reference>
<gene>
    <name evidence="1" type="ORF">CHU95_08805</name>
</gene>
<dbReference type="Pfam" id="PF06620">
    <property type="entry name" value="DUF1150"/>
    <property type="match status" value="1"/>
</dbReference>
<dbReference type="InterPro" id="IPR009531">
    <property type="entry name" value="DUF1150"/>
</dbReference>
<name>A0A255Z304_9PROT</name>